<dbReference type="InterPro" id="IPR021109">
    <property type="entry name" value="Peptidase_aspartic_dom_sf"/>
</dbReference>
<dbReference type="Proteomes" id="UP000305948">
    <property type="component" value="Unassembled WGS sequence"/>
</dbReference>
<accession>A0A5C3N3K0</accession>
<dbReference type="AlphaFoldDB" id="A0A5C3N3K0"/>
<dbReference type="PROSITE" id="PS51767">
    <property type="entry name" value="PEPTIDASE_A1"/>
    <property type="match status" value="1"/>
</dbReference>
<dbReference type="EMBL" id="ML213510">
    <property type="protein sequence ID" value="TFK51803.1"/>
    <property type="molecule type" value="Genomic_DNA"/>
</dbReference>
<dbReference type="GO" id="GO:0004190">
    <property type="term" value="F:aspartic-type endopeptidase activity"/>
    <property type="evidence" value="ECO:0007669"/>
    <property type="project" value="InterPro"/>
</dbReference>
<evidence type="ECO:0000313" key="3">
    <source>
        <dbReference type="EMBL" id="TFK51803.1"/>
    </source>
</evidence>
<keyword evidence="3" id="KW-0645">Protease</keyword>
<proteinExistence type="inferred from homology"/>
<reference evidence="3 4" key="1">
    <citation type="journal article" date="2019" name="Nat. Ecol. Evol.">
        <title>Megaphylogeny resolves global patterns of mushroom evolution.</title>
        <authorList>
            <person name="Varga T."/>
            <person name="Krizsan K."/>
            <person name="Foldi C."/>
            <person name="Dima B."/>
            <person name="Sanchez-Garcia M."/>
            <person name="Sanchez-Ramirez S."/>
            <person name="Szollosi G.J."/>
            <person name="Szarkandi J.G."/>
            <person name="Papp V."/>
            <person name="Albert L."/>
            <person name="Andreopoulos W."/>
            <person name="Angelini C."/>
            <person name="Antonin V."/>
            <person name="Barry K.W."/>
            <person name="Bougher N.L."/>
            <person name="Buchanan P."/>
            <person name="Buyck B."/>
            <person name="Bense V."/>
            <person name="Catcheside P."/>
            <person name="Chovatia M."/>
            <person name="Cooper J."/>
            <person name="Damon W."/>
            <person name="Desjardin D."/>
            <person name="Finy P."/>
            <person name="Geml J."/>
            <person name="Haridas S."/>
            <person name="Hughes K."/>
            <person name="Justo A."/>
            <person name="Karasinski D."/>
            <person name="Kautmanova I."/>
            <person name="Kiss B."/>
            <person name="Kocsube S."/>
            <person name="Kotiranta H."/>
            <person name="LaButti K.M."/>
            <person name="Lechner B.E."/>
            <person name="Liimatainen K."/>
            <person name="Lipzen A."/>
            <person name="Lukacs Z."/>
            <person name="Mihaltcheva S."/>
            <person name="Morgado L.N."/>
            <person name="Niskanen T."/>
            <person name="Noordeloos M.E."/>
            <person name="Ohm R.A."/>
            <person name="Ortiz-Santana B."/>
            <person name="Ovrebo C."/>
            <person name="Racz N."/>
            <person name="Riley R."/>
            <person name="Savchenko A."/>
            <person name="Shiryaev A."/>
            <person name="Soop K."/>
            <person name="Spirin V."/>
            <person name="Szebenyi C."/>
            <person name="Tomsovsky M."/>
            <person name="Tulloss R.E."/>
            <person name="Uehling J."/>
            <person name="Grigoriev I.V."/>
            <person name="Vagvolgyi C."/>
            <person name="Papp T."/>
            <person name="Martin F.M."/>
            <person name="Miettinen O."/>
            <person name="Hibbett D.S."/>
            <person name="Nagy L.G."/>
        </authorList>
    </citation>
    <scope>NUCLEOTIDE SEQUENCE [LARGE SCALE GENOMIC DNA]</scope>
    <source>
        <strain evidence="3 4">OMC1185</strain>
    </source>
</reference>
<protein>
    <submittedName>
        <fullName evidence="3">Acid protease</fullName>
    </submittedName>
</protein>
<evidence type="ECO:0000259" key="2">
    <source>
        <dbReference type="PROSITE" id="PS51767"/>
    </source>
</evidence>
<dbReference type="STRING" id="5364.A0A5C3N3K0"/>
<name>A0A5C3N3K0_9AGAM</name>
<comment type="similarity">
    <text evidence="1">Belongs to the peptidase A1 family.</text>
</comment>
<feature type="domain" description="Peptidase A1" evidence="2">
    <location>
        <begin position="101"/>
        <end position="455"/>
    </location>
</feature>
<evidence type="ECO:0000313" key="4">
    <source>
        <dbReference type="Proteomes" id="UP000305948"/>
    </source>
</evidence>
<dbReference type="OrthoDB" id="771136at2759"/>
<dbReference type="InterPro" id="IPR033121">
    <property type="entry name" value="PEPTIDASE_A1"/>
</dbReference>
<dbReference type="Gene3D" id="2.40.70.10">
    <property type="entry name" value="Acid Proteases"/>
    <property type="match status" value="2"/>
</dbReference>
<dbReference type="Pfam" id="PF00026">
    <property type="entry name" value="Asp"/>
    <property type="match status" value="1"/>
</dbReference>
<dbReference type="PANTHER" id="PTHR47966">
    <property type="entry name" value="BETA-SITE APP-CLEAVING ENZYME, ISOFORM A-RELATED"/>
    <property type="match status" value="1"/>
</dbReference>
<dbReference type="GO" id="GO:0006508">
    <property type="term" value="P:proteolysis"/>
    <property type="evidence" value="ECO:0007669"/>
    <property type="project" value="UniProtKB-KW"/>
</dbReference>
<keyword evidence="4" id="KW-1185">Reference proteome</keyword>
<dbReference type="InterPro" id="IPR001461">
    <property type="entry name" value="Aspartic_peptidase_A1"/>
</dbReference>
<sequence length="507" mass="53999">MDYDLIHASAVLGLRLVYKPAQVSTKSHHISSLPASYYAVMWSLGLHILFCVGLLRAGSPGLAYMLPDSTDLLRRAAPRLSARDNITLQPIHLEDVGNAVYTVNITVAGNTIPVAVTTSTSDLWLFSLEATGINDTSLAAEVNYGGSLVSGTVSFADVALGQYTSVSQGMLSASSPLGFADTVMTAFLRVDNAVNMTVLFNLGIYGMLGLGLEDASVIRNIMLAKGYSSASSRTLPSNIFNDNPDISPFASMILGRTADQQISVNGNLTFGSYLPPFDVNQAEHLPVYTNYTSYNTSGTADPPTWLIAVDGIMGQNGSYTLNSSVPGMPSGKSLAVLEGFEGDSQVGDDVVNFIYSQFPGAVYYSPGGIWIVPCNASSNVAFNFGGQQIPINPLDLTVIGTQELSGALVTFCRNAFRSFTHQSPRFSSHDMILGSSFLRNVYTLFVYGDASNSTGATGDPYVQFLPTTNQTSASASFLDSREATLKSLPPELTPAEFVHRLQEHGGG</sequence>
<dbReference type="PANTHER" id="PTHR47966:SF57">
    <property type="entry name" value="PEPTIDASE A1 DOMAIN-CONTAINING PROTEIN"/>
    <property type="match status" value="1"/>
</dbReference>
<dbReference type="SUPFAM" id="SSF50630">
    <property type="entry name" value="Acid proteases"/>
    <property type="match status" value="1"/>
</dbReference>
<organism evidence="3 4">
    <name type="scientific">Heliocybe sulcata</name>
    <dbReference type="NCBI Taxonomy" id="5364"/>
    <lineage>
        <taxon>Eukaryota</taxon>
        <taxon>Fungi</taxon>
        <taxon>Dikarya</taxon>
        <taxon>Basidiomycota</taxon>
        <taxon>Agaricomycotina</taxon>
        <taxon>Agaricomycetes</taxon>
        <taxon>Gloeophyllales</taxon>
        <taxon>Gloeophyllaceae</taxon>
        <taxon>Heliocybe</taxon>
    </lineage>
</organism>
<gene>
    <name evidence="3" type="ORF">OE88DRAFT_1470017</name>
</gene>
<evidence type="ECO:0000256" key="1">
    <source>
        <dbReference type="ARBA" id="ARBA00007447"/>
    </source>
</evidence>
<keyword evidence="3" id="KW-0378">Hydrolase</keyword>